<reference evidence="1" key="1">
    <citation type="journal article" date="2015" name="Nature">
        <title>Complex archaea that bridge the gap between prokaryotes and eukaryotes.</title>
        <authorList>
            <person name="Spang A."/>
            <person name="Saw J.H."/>
            <person name="Jorgensen S.L."/>
            <person name="Zaremba-Niedzwiedzka K."/>
            <person name="Martijn J."/>
            <person name="Lind A.E."/>
            <person name="van Eijk R."/>
            <person name="Schleper C."/>
            <person name="Guy L."/>
            <person name="Ettema T.J."/>
        </authorList>
    </citation>
    <scope>NUCLEOTIDE SEQUENCE</scope>
</reference>
<organism evidence="1">
    <name type="scientific">marine sediment metagenome</name>
    <dbReference type="NCBI Taxonomy" id="412755"/>
    <lineage>
        <taxon>unclassified sequences</taxon>
        <taxon>metagenomes</taxon>
        <taxon>ecological metagenomes</taxon>
    </lineage>
</organism>
<sequence>MATITKKFRDRITPNQRDQILIAEAQVGKLKDIYGARQASLQSKLARMNLTQFQRYRTEGLLAQIRAEIKFLD</sequence>
<feature type="non-terminal residue" evidence="1">
    <location>
        <position position="73"/>
    </location>
</feature>
<gene>
    <name evidence="1" type="ORF">LCGC14_2792300</name>
</gene>
<accession>A0A0F8YQA3</accession>
<dbReference type="EMBL" id="LAZR01052172">
    <property type="protein sequence ID" value="KKK83547.1"/>
    <property type="molecule type" value="Genomic_DNA"/>
</dbReference>
<evidence type="ECO:0000313" key="1">
    <source>
        <dbReference type="EMBL" id="KKK83547.1"/>
    </source>
</evidence>
<proteinExistence type="predicted"/>
<protein>
    <submittedName>
        <fullName evidence="1">Uncharacterized protein</fullName>
    </submittedName>
</protein>
<dbReference type="AlphaFoldDB" id="A0A0F8YQA3"/>
<name>A0A0F8YQA3_9ZZZZ</name>
<comment type="caution">
    <text evidence="1">The sequence shown here is derived from an EMBL/GenBank/DDBJ whole genome shotgun (WGS) entry which is preliminary data.</text>
</comment>